<protein>
    <submittedName>
        <fullName evidence="1">Uncharacterized protein</fullName>
    </submittedName>
</protein>
<reference evidence="1 2" key="1">
    <citation type="submission" date="2018-10" db="EMBL/GenBank/DDBJ databases">
        <title>Genomic Encyclopedia of Archaeal and Bacterial Type Strains, Phase II (KMG-II): from individual species to whole genera.</title>
        <authorList>
            <person name="Goeker M."/>
        </authorList>
    </citation>
    <scope>NUCLEOTIDE SEQUENCE [LARGE SCALE GENOMIC DNA]</scope>
    <source>
        <strain evidence="1 2">DSM 235</strain>
    </source>
</reference>
<dbReference type="EMBL" id="RBXL01000001">
    <property type="protein sequence ID" value="RKT47090.1"/>
    <property type="molecule type" value="Genomic_DNA"/>
</dbReference>
<gene>
    <name evidence="1" type="ORF">BDD21_4645</name>
</gene>
<organism evidence="1 2">
    <name type="scientific">Thiocapsa rosea</name>
    <dbReference type="NCBI Taxonomy" id="69360"/>
    <lineage>
        <taxon>Bacteria</taxon>
        <taxon>Pseudomonadati</taxon>
        <taxon>Pseudomonadota</taxon>
        <taxon>Gammaproteobacteria</taxon>
        <taxon>Chromatiales</taxon>
        <taxon>Chromatiaceae</taxon>
        <taxon>Thiocapsa</taxon>
    </lineage>
</organism>
<dbReference type="Proteomes" id="UP000274556">
    <property type="component" value="Unassembled WGS sequence"/>
</dbReference>
<dbReference type="AlphaFoldDB" id="A0A495VE56"/>
<evidence type="ECO:0000313" key="2">
    <source>
        <dbReference type="Proteomes" id="UP000274556"/>
    </source>
</evidence>
<proteinExistence type="predicted"/>
<comment type="caution">
    <text evidence="1">The sequence shown here is derived from an EMBL/GenBank/DDBJ whole genome shotgun (WGS) entry which is preliminary data.</text>
</comment>
<accession>A0A495VE56</accession>
<sequence>MGPDAVKVIDKERAATAKCVNARAHERGLTRLRVCGTPKERCVFLLSARARSPSLSATMSASDWTRRFRPGWRLSNASSSASSDEGIITWVSSYSAMASCSGILRQLIRFGRTLFGAFRAALPRPDAAGQAAGFFRHIRGYPGRGGLVARHPWSFQGYRDGLRKGQSGGGPIGRTPRVPIDRPIAIPCGTPGRVPGHPTVCLAVND</sequence>
<name>A0A495VE56_9GAMM</name>
<evidence type="ECO:0000313" key="1">
    <source>
        <dbReference type="EMBL" id="RKT47090.1"/>
    </source>
</evidence>
<keyword evidence="2" id="KW-1185">Reference proteome</keyword>